<gene>
    <name evidence="3" type="ORF">A7U60_g5623</name>
</gene>
<feature type="transmembrane region" description="Helical" evidence="2">
    <location>
        <begin position="544"/>
        <end position="564"/>
    </location>
</feature>
<feature type="transmembrane region" description="Helical" evidence="2">
    <location>
        <begin position="317"/>
        <end position="338"/>
    </location>
</feature>
<evidence type="ECO:0000256" key="1">
    <source>
        <dbReference type="SAM" id="MobiDB-lite"/>
    </source>
</evidence>
<keyword evidence="2" id="KW-0812">Transmembrane</keyword>
<feature type="transmembrane region" description="Helical" evidence="2">
    <location>
        <begin position="96"/>
        <end position="116"/>
    </location>
</feature>
<keyword evidence="2" id="KW-0472">Membrane</keyword>
<dbReference type="Proteomes" id="UP000757232">
    <property type="component" value="Unassembled WGS sequence"/>
</dbReference>
<feature type="transmembrane region" description="Helical" evidence="2">
    <location>
        <begin position="228"/>
        <end position="248"/>
    </location>
</feature>
<keyword evidence="2" id="KW-1133">Transmembrane helix</keyword>
<evidence type="ECO:0000313" key="4">
    <source>
        <dbReference type="Proteomes" id="UP000757232"/>
    </source>
</evidence>
<protein>
    <submittedName>
        <fullName evidence="3">Uncharacterized protein</fullName>
    </submittedName>
</protein>
<feature type="compositionally biased region" description="Polar residues" evidence="1">
    <location>
        <begin position="435"/>
        <end position="450"/>
    </location>
</feature>
<comment type="caution">
    <text evidence="3">The sequence shown here is derived from an EMBL/GenBank/DDBJ whole genome shotgun (WGS) entry which is preliminary data.</text>
</comment>
<organism evidence="3 4">
    <name type="scientific">Sanghuangporus baumii</name>
    <name type="common">Phellinus baumii</name>
    <dbReference type="NCBI Taxonomy" id="108892"/>
    <lineage>
        <taxon>Eukaryota</taxon>
        <taxon>Fungi</taxon>
        <taxon>Dikarya</taxon>
        <taxon>Basidiomycota</taxon>
        <taxon>Agaricomycotina</taxon>
        <taxon>Agaricomycetes</taxon>
        <taxon>Hymenochaetales</taxon>
        <taxon>Hymenochaetaceae</taxon>
        <taxon>Sanghuangporus</taxon>
    </lineage>
</organism>
<dbReference type="EMBL" id="LNZH02000193">
    <property type="protein sequence ID" value="OCB87294.1"/>
    <property type="molecule type" value="Genomic_DNA"/>
</dbReference>
<evidence type="ECO:0000256" key="2">
    <source>
        <dbReference type="SAM" id="Phobius"/>
    </source>
</evidence>
<accession>A0A9Q5HWK2</accession>
<sequence length="604" mass="67105">MSTSVAYVSLWRVSETIHHGFISKVDDLYESTLPLFDSLVSFCHTMWPYVLPPLFSVLSEAPLSLRTWIAVQKIPSPLPTPTSPRLSRLRKLRKHVFTHIAPVYFLFVSLLASYMHCVARVEPQRMCIFEAAVFGPLFWFASSRLFGLLSKMYKLSVRRDADGDPYVVRTLHPAIPRIFQILPISLGLLLTYCAIRFDNAICKAIAHVALLHVFISSDARTRESVRAVGVYALTNIATLLALTIFLAIQSRNIKLLLNPSSSQSPYPAWDKFSSSRLSNSDITDIIINNNSSISNTGSAIAYEYDEGVIDDVRGYRWPLFALAVLWNIFPVELITLCYRFDYTRFVKRQGLGFGLGLGSGVGAVETERQPSLTHDMLLFNPDSAISREKQSMDVVVGPIYLDPDAPDAFYSRPAVSPPPYPDTDTSPETDPRSTMSTSPSVLPTAPQETGTTTPLPSSLSLHAQTRIPFPAFLTSLTAYIISTLFLSLLFYLSFTSDSSSSCVTPTSLTSALPSSSTTSLFRVTGEEERCWTRRDEALKYLAPLLPLVTLPIMAFTVPLGLVFASANAEGEDEEAIKELWRYEETWRTPTAKRAVREASSGTNE</sequence>
<feature type="region of interest" description="Disordered" evidence="1">
    <location>
        <begin position="411"/>
        <end position="457"/>
    </location>
</feature>
<keyword evidence="4" id="KW-1185">Reference proteome</keyword>
<dbReference type="AlphaFoldDB" id="A0A9Q5HWK2"/>
<feature type="transmembrane region" description="Helical" evidence="2">
    <location>
        <begin position="469"/>
        <end position="491"/>
    </location>
</feature>
<proteinExistence type="predicted"/>
<evidence type="ECO:0000313" key="3">
    <source>
        <dbReference type="EMBL" id="OCB87294.1"/>
    </source>
</evidence>
<reference evidence="3" key="1">
    <citation type="submission" date="2016-06" db="EMBL/GenBank/DDBJ databases">
        <title>Draft Genome sequence of the fungus Inonotus baumii.</title>
        <authorList>
            <person name="Zhu H."/>
            <person name="Lin W."/>
        </authorList>
    </citation>
    <scope>NUCLEOTIDE SEQUENCE</scope>
    <source>
        <strain evidence="3">821</strain>
    </source>
</reference>
<feature type="compositionally biased region" description="Low complexity" evidence="1">
    <location>
        <begin position="422"/>
        <end position="434"/>
    </location>
</feature>
<name>A0A9Q5HWK2_SANBA</name>
<dbReference type="OrthoDB" id="3264090at2759"/>
<feature type="transmembrane region" description="Helical" evidence="2">
    <location>
        <begin position="128"/>
        <end position="149"/>
    </location>
</feature>